<dbReference type="eggNOG" id="COG0054">
    <property type="taxonomic scope" value="Bacteria"/>
</dbReference>
<dbReference type="GO" id="GO:0000906">
    <property type="term" value="F:6,7-dimethyl-8-ribityllumazine synthase activity"/>
    <property type="evidence" value="ECO:0007669"/>
    <property type="project" value="UniProtKB-UniRule"/>
</dbReference>
<feature type="binding site" evidence="7">
    <location>
        <begin position="85"/>
        <end position="86"/>
    </location>
    <ligand>
        <name>(2S)-2-hydroxy-3-oxobutyl phosphate</name>
        <dbReference type="ChEBI" id="CHEBI:58830"/>
    </ligand>
</feature>
<evidence type="ECO:0000256" key="4">
    <source>
        <dbReference type="ARBA" id="ARBA00022619"/>
    </source>
</evidence>
<dbReference type="PATRIC" id="fig|68170.10.peg.3948"/>
<accession>A0A0F0H5S3</accession>
<dbReference type="InterPro" id="IPR034964">
    <property type="entry name" value="LS"/>
</dbReference>
<comment type="function">
    <text evidence="7">Catalyzes the formation of 6,7-dimethyl-8-ribityllumazine by condensation of 5-amino-6-(D-ribitylamino)uracil with 3,4-dihydroxy-2-butanone 4-phosphate. This is the penultimate step in the biosynthesis of riboflavin.</text>
</comment>
<feature type="binding site" evidence="7">
    <location>
        <begin position="58"/>
        <end position="60"/>
    </location>
    <ligand>
        <name>5-amino-6-(D-ribitylamino)uracil</name>
        <dbReference type="ChEBI" id="CHEBI:15934"/>
    </ligand>
</feature>
<comment type="similarity">
    <text evidence="2 7">Belongs to the DMRL synthase family.</text>
</comment>
<feature type="binding site" evidence="7">
    <location>
        <position position="113"/>
    </location>
    <ligand>
        <name>5-amino-6-(D-ribitylamino)uracil</name>
        <dbReference type="ChEBI" id="CHEBI:15934"/>
    </ligand>
</feature>
<protein>
    <recommendedName>
        <fullName evidence="3 7">6,7-dimethyl-8-ribityllumazine synthase</fullName>
        <shortName evidence="7">DMRL synthase</shortName>
        <shortName evidence="7">LS</shortName>
        <shortName evidence="7">Lumazine synthase</shortName>
        <ecNumber evidence="3 7">2.5.1.78</ecNumber>
    </recommendedName>
</protein>
<dbReference type="RefSeq" id="WP_045312236.1">
    <property type="nucleotide sequence ID" value="NZ_JYJG01000095.1"/>
</dbReference>
<dbReference type="AlphaFoldDB" id="A0A0F0H5S3"/>
<evidence type="ECO:0000256" key="5">
    <source>
        <dbReference type="ARBA" id="ARBA00022679"/>
    </source>
</evidence>
<evidence type="ECO:0000256" key="2">
    <source>
        <dbReference type="ARBA" id="ARBA00007424"/>
    </source>
</evidence>
<evidence type="ECO:0000256" key="1">
    <source>
        <dbReference type="ARBA" id="ARBA00004917"/>
    </source>
</evidence>
<dbReference type="PANTHER" id="PTHR21058:SF0">
    <property type="entry name" value="6,7-DIMETHYL-8-RIBITYLLUMAZINE SYNTHASE"/>
    <property type="match status" value="1"/>
</dbReference>
<proteinExistence type="inferred from homology"/>
<evidence type="ECO:0000256" key="7">
    <source>
        <dbReference type="HAMAP-Rule" id="MF_00178"/>
    </source>
</evidence>
<dbReference type="GO" id="GO:0005829">
    <property type="term" value="C:cytosol"/>
    <property type="evidence" value="ECO:0007669"/>
    <property type="project" value="TreeGrafter"/>
</dbReference>
<dbReference type="SUPFAM" id="SSF52121">
    <property type="entry name" value="Lumazine synthase"/>
    <property type="match status" value="1"/>
</dbReference>
<dbReference type="Proteomes" id="UP000033393">
    <property type="component" value="Unassembled WGS sequence"/>
</dbReference>
<dbReference type="Pfam" id="PF00885">
    <property type="entry name" value="DMRL_synthase"/>
    <property type="match status" value="1"/>
</dbReference>
<evidence type="ECO:0000256" key="6">
    <source>
        <dbReference type="ARBA" id="ARBA00048785"/>
    </source>
</evidence>
<reference evidence="8 9" key="1">
    <citation type="submission" date="2015-02" db="EMBL/GenBank/DDBJ databases">
        <authorList>
            <person name="Ju K.-S."/>
            <person name="Doroghazi J.R."/>
            <person name="Metcalf W."/>
        </authorList>
    </citation>
    <scope>NUCLEOTIDE SEQUENCE [LARGE SCALE GENOMIC DNA]</scope>
    <source>
        <strain evidence="8 9">NRRL B-16140</strain>
    </source>
</reference>
<dbReference type="GO" id="GO:0009349">
    <property type="term" value="C:riboflavin synthase complex"/>
    <property type="evidence" value="ECO:0007669"/>
    <property type="project" value="UniProtKB-UniRule"/>
</dbReference>
<keyword evidence="4 7" id="KW-0686">Riboflavin biosynthesis</keyword>
<dbReference type="InterPro" id="IPR036467">
    <property type="entry name" value="LS/RS_sf"/>
</dbReference>
<keyword evidence="9" id="KW-1185">Reference proteome</keyword>
<keyword evidence="5 7" id="KW-0808">Transferase</keyword>
<feature type="binding site" evidence="7">
    <location>
        <position position="26"/>
    </location>
    <ligand>
        <name>5-amino-6-(D-ribitylamino)uracil</name>
        <dbReference type="ChEBI" id="CHEBI:15934"/>
    </ligand>
</feature>
<evidence type="ECO:0000256" key="3">
    <source>
        <dbReference type="ARBA" id="ARBA00012664"/>
    </source>
</evidence>
<feature type="binding site" evidence="7">
    <location>
        <position position="127"/>
    </location>
    <ligand>
        <name>(2S)-2-hydroxy-3-oxobutyl phosphate</name>
        <dbReference type="ChEBI" id="CHEBI:58830"/>
    </ligand>
</feature>
<evidence type="ECO:0000313" key="8">
    <source>
        <dbReference type="EMBL" id="KJK48943.1"/>
    </source>
</evidence>
<comment type="pathway">
    <text evidence="1 7">Cofactor biosynthesis; riboflavin biosynthesis; riboflavin from 2-hydroxy-3-oxobutyl phosphate and 5-amino-6-(D-ribitylamino)uracil: step 1/2.</text>
</comment>
<dbReference type="EMBL" id="JYJG01000095">
    <property type="protein sequence ID" value="KJK48943.1"/>
    <property type="molecule type" value="Genomic_DNA"/>
</dbReference>
<sequence length="165" mass="17452">MSGEGRPEQTPLDGSGLSVGIVATRWNSKITDQLLERALKAAEEAGCADTTVVRVAGAIELPVVVQELARHHDAVVALGVVIRGGTPHFEYVCDSVTDGLTRVALDESTPVGNGVLTCNTEEQAVARAGWPDSVEDKGYEATAAAIDTALVLRGLRQPWTERGFE</sequence>
<dbReference type="PANTHER" id="PTHR21058">
    <property type="entry name" value="6,7-DIMETHYL-8-RIBITYLLUMAZINE SYNTHASE DMRL SYNTHASE LUMAZINE SYNTHASE"/>
    <property type="match status" value="1"/>
</dbReference>
<dbReference type="STRING" id="68170.GCA_000974445_01194"/>
<dbReference type="CDD" id="cd09209">
    <property type="entry name" value="Lumazine_synthase-I"/>
    <property type="match status" value="1"/>
</dbReference>
<dbReference type="OrthoDB" id="9809709at2"/>
<gene>
    <name evidence="7" type="primary">ribH</name>
    <name evidence="8" type="ORF">UK23_15625</name>
</gene>
<organism evidence="8 9">
    <name type="scientific">Lentzea aerocolonigenes</name>
    <name type="common">Lechevalieria aerocolonigenes</name>
    <name type="synonym">Saccharothrix aerocolonigenes</name>
    <dbReference type="NCBI Taxonomy" id="68170"/>
    <lineage>
        <taxon>Bacteria</taxon>
        <taxon>Bacillati</taxon>
        <taxon>Actinomycetota</taxon>
        <taxon>Actinomycetes</taxon>
        <taxon>Pseudonocardiales</taxon>
        <taxon>Pseudonocardiaceae</taxon>
        <taxon>Lentzea</taxon>
    </lineage>
</organism>
<dbReference type="HAMAP" id="MF_00178">
    <property type="entry name" value="Lumazine_synth"/>
    <property type="match status" value="1"/>
</dbReference>
<dbReference type="GO" id="GO:0009231">
    <property type="term" value="P:riboflavin biosynthetic process"/>
    <property type="evidence" value="ECO:0007669"/>
    <property type="project" value="UniProtKB-UniRule"/>
</dbReference>
<dbReference type="UniPathway" id="UPA00275">
    <property type="reaction ID" value="UER00404"/>
</dbReference>
<feature type="active site" description="Proton donor" evidence="7">
    <location>
        <position position="88"/>
    </location>
</feature>
<dbReference type="Gene3D" id="3.40.50.960">
    <property type="entry name" value="Lumazine/riboflavin synthase"/>
    <property type="match status" value="1"/>
</dbReference>
<comment type="caution">
    <text evidence="8">The sequence shown here is derived from an EMBL/GenBank/DDBJ whole genome shotgun (WGS) entry which is preliminary data.</text>
</comment>
<name>A0A0F0H5S3_LENAE</name>
<dbReference type="NCBIfam" id="TIGR00114">
    <property type="entry name" value="lumazine-synth"/>
    <property type="match status" value="1"/>
</dbReference>
<comment type="catalytic activity">
    <reaction evidence="6 7">
        <text>(2S)-2-hydroxy-3-oxobutyl phosphate + 5-amino-6-(D-ribitylamino)uracil = 6,7-dimethyl-8-(1-D-ribityl)lumazine + phosphate + 2 H2O + H(+)</text>
        <dbReference type="Rhea" id="RHEA:26152"/>
        <dbReference type="ChEBI" id="CHEBI:15377"/>
        <dbReference type="ChEBI" id="CHEBI:15378"/>
        <dbReference type="ChEBI" id="CHEBI:15934"/>
        <dbReference type="ChEBI" id="CHEBI:43474"/>
        <dbReference type="ChEBI" id="CHEBI:58201"/>
        <dbReference type="ChEBI" id="CHEBI:58830"/>
        <dbReference type="EC" id="2.5.1.78"/>
    </reaction>
</comment>
<dbReference type="EC" id="2.5.1.78" evidence="3 7"/>
<evidence type="ECO:0000313" key="9">
    <source>
        <dbReference type="Proteomes" id="UP000033393"/>
    </source>
</evidence>
<dbReference type="InterPro" id="IPR002180">
    <property type="entry name" value="LS/RS"/>
</dbReference>
<feature type="binding site" evidence="7">
    <location>
        <begin position="80"/>
        <end position="82"/>
    </location>
    <ligand>
        <name>5-amino-6-(D-ribitylamino)uracil</name>
        <dbReference type="ChEBI" id="CHEBI:15934"/>
    </ligand>
</feature>